<evidence type="ECO:0000313" key="1">
    <source>
        <dbReference type="EMBL" id="KAF2758768.1"/>
    </source>
</evidence>
<dbReference type="EMBL" id="ML996571">
    <property type="protein sequence ID" value="KAF2758768.1"/>
    <property type="molecule type" value="Genomic_DNA"/>
</dbReference>
<dbReference type="Gene3D" id="1.10.10.10">
    <property type="entry name" value="Winged helix-like DNA-binding domain superfamily/Winged helix DNA-binding domain"/>
    <property type="match status" value="1"/>
</dbReference>
<dbReference type="InterPro" id="IPR036388">
    <property type="entry name" value="WH-like_DNA-bd_sf"/>
</dbReference>
<evidence type="ECO:0008006" key="3">
    <source>
        <dbReference type="Google" id="ProtNLM"/>
    </source>
</evidence>
<dbReference type="AlphaFoldDB" id="A0A6A6W798"/>
<name>A0A6A6W798_9PEZI</name>
<dbReference type="Proteomes" id="UP000799437">
    <property type="component" value="Unassembled WGS sequence"/>
</dbReference>
<sequence>MTVHISTPISTHLQTLLSKRAPPKTLCPSEVARALSSAELQAEGVGEWRELMPRIRDLVWQMRDEGEVEILQRGEVLAADVGVESVIGPIRVRRKV</sequence>
<dbReference type="GeneID" id="54485004"/>
<dbReference type="Pfam" id="PF11625">
    <property type="entry name" value="DUF3253"/>
    <property type="match status" value="1"/>
</dbReference>
<organism evidence="1 2">
    <name type="scientific">Pseudovirgaria hyperparasitica</name>
    <dbReference type="NCBI Taxonomy" id="470096"/>
    <lineage>
        <taxon>Eukaryota</taxon>
        <taxon>Fungi</taxon>
        <taxon>Dikarya</taxon>
        <taxon>Ascomycota</taxon>
        <taxon>Pezizomycotina</taxon>
        <taxon>Dothideomycetes</taxon>
        <taxon>Dothideomycetes incertae sedis</taxon>
        <taxon>Acrospermales</taxon>
        <taxon>Acrospermaceae</taxon>
        <taxon>Pseudovirgaria</taxon>
    </lineage>
</organism>
<gene>
    <name evidence="1" type="ORF">EJ05DRAFT_476081</name>
</gene>
<dbReference type="SUPFAM" id="SSF46785">
    <property type="entry name" value="Winged helix' DNA-binding domain"/>
    <property type="match status" value="1"/>
</dbReference>
<dbReference type="OrthoDB" id="2563170at2759"/>
<dbReference type="InterPro" id="IPR036390">
    <property type="entry name" value="WH_DNA-bd_sf"/>
</dbReference>
<dbReference type="InterPro" id="IPR021660">
    <property type="entry name" value="DUF3253"/>
</dbReference>
<protein>
    <recommendedName>
        <fullName evidence="3">DUF3253 domain-containing protein</fullName>
    </recommendedName>
</protein>
<reference evidence="1" key="1">
    <citation type="journal article" date="2020" name="Stud. Mycol.">
        <title>101 Dothideomycetes genomes: a test case for predicting lifestyles and emergence of pathogens.</title>
        <authorList>
            <person name="Haridas S."/>
            <person name="Albert R."/>
            <person name="Binder M."/>
            <person name="Bloem J."/>
            <person name="Labutti K."/>
            <person name="Salamov A."/>
            <person name="Andreopoulos B."/>
            <person name="Baker S."/>
            <person name="Barry K."/>
            <person name="Bills G."/>
            <person name="Bluhm B."/>
            <person name="Cannon C."/>
            <person name="Castanera R."/>
            <person name="Culley D."/>
            <person name="Daum C."/>
            <person name="Ezra D."/>
            <person name="Gonzalez J."/>
            <person name="Henrissat B."/>
            <person name="Kuo A."/>
            <person name="Liang C."/>
            <person name="Lipzen A."/>
            <person name="Lutzoni F."/>
            <person name="Magnuson J."/>
            <person name="Mondo S."/>
            <person name="Nolan M."/>
            <person name="Ohm R."/>
            <person name="Pangilinan J."/>
            <person name="Park H.-J."/>
            <person name="Ramirez L."/>
            <person name="Alfaro M."/>
            <person name="Sun H."/>
            <person name="Tritt A."/>
            <person name="Yoshinaga Y."/>
            <person name="Zwiers L.-H."/>
            <person name="Turgeon B."/>
            <person name="Goodwin S."/>
            <person name="Spatafora J."/>
            <person name="Crous P."/>
            <person name="Grigoriev I."/>
        </authorList>
    </citation>
    <scope>NUCLEOTIDE SEQUENCE</scope>
    <source>
        <strain evidence="1">CBS 121739</strain>
    </source>
</reference>
<evidence type="ECO:0000313" key="2">
    <source>
        <dbReference type="Proteomes" id="UP000799437"/>
    </source>
</evidence>
<proteinExistence type="predicted"/>
<accession>A0A6A6W798</accession>
<keyword evidence="2" id="KW-1185">Reference proteome</keyword>
<dbReference type="RefSeq" id="XP_033601219.1">
    <property type="nucleotide sequence ID" value="XM_033743950.1"/>
</dbReference>